<dbReference type="EMBL" id="BMGB01000002">
    <property type="protein sequence ID" value="GGB13432.1"/>
    <property type="molecule type" value="Genomic_DNA"/>
</dbReference>
<evidence type="ECO:0000313" key="1">
    <source>
        <dbReference type="EMBL" id="GGB13432.1"/>
    </source>
</evidence>
<evidence type="ECO:0000313" key="2">
    <source>
        <dbReference type="Proteomes" id="UP000606922"/>
    </source>
</evidence>
<dbReference type="InterPro" id="IPR009097">
    <property type="entry name" value="Cyclic_Pdiesterase"/>
</dbReference>
<dbReference type="RefSeq" id="WP_188511553.1">
    <property type="nucleotide sequence ID" value="NZ_BMGB01000002.1"/>
</dbReference>
<sequence>MNDPAPPRPAVVSLELLLDPGLESHIRAEWQALKEAGLSSLGAHEAPSNRPHITLVVRPSIPPVSPVDLGAVVTLPVPVTLGGLVLFGSGDRRVLARSVVPTEELLTLHAALHALAGGEGDNAPHTRPGEWAPHITLARRLRLDALPQALRMLDDVGLPPTGTSATTLRRWDAASATVTTLLGQP</sequence>
<evidence type="ECO:0008006" key="3">
    <source>
        <dbReference type="Google" id="ProtNLM"/>
    </source>
</evidence>
<organism evidence="1 2">
    <name type="scientific">Conyzicola nivalis</name>
    <dbReference type="NCBI Taxonomy" id="1477021"/>
    <lineage>
        <taxon>Bacteria</taxon>
        <taxon>Bacillati</taxon>
        <taxon>Actinomycetota</taxon>
        <taxon>Actinomycetes</taxon>
        <taxon>Micrococcales</taxon>
        <taxon>Microbacteriaceae</taxon>
        <taxon>Conyzicola</taxon>
    </lineage>
</organism>
<proteinExistence type="predicted"/>
<dbReference type="Gene3D" id="3.90.1140.10">
    <property type="entry name" value="Cyclic phosphodiesterase"/>
    <property type="match status" value="1"/>
</dbReference>
<dbReference type="SUPFAM" id="SSF55144">
    <property type="entry name" value="LigT-like"/>
    <property type="match status" value="1"/>
</dbReference>
<dbReference type="Proteomes" id="UP000606922">
    <property type="component" value="Unassembled WGS sequence"/>
</dbReference>
<dbReference type="PANTHER" id="PTHR36039:SF2">
    <property type="entry name" value="RNA LIGASE_CYCLIC NUCLEOTIDE PHOSPHODIESTERASE FAMILY PROTEIN"/>
    <property type="match status" value="1"/>
</dbReference>
<dbReference type="Pfam" id="PF13563">
    <property type="entry name" value="2_5_RNA_ligase2"/>
    <property type="match status" value="1"/>
</dbReference>
<dbReference type="AlphaFoldDB" id="A0A916SS34"/>
<reference evidence="1" key="1">
    <citation type="journal article" date="2014" name="Int. J. Syst. Evol. Microbiol.">
        <title>Complete genome sequence of Corynebacterium casei LMG S-19264T (=DSM 44701T), isolated from a smear-ripened cheese.</title>
        <authorList>
            <consortium name="US DOE Joint Genome Institute (JGI-PGF)"/>
            <person name="Walter F."/>
            <person name="Albersmeier A."/>
            <person name="Kalinowski J."/>
            <person name="Ruckert C."/>
        </authorList>
    </citation>
    <scope>NUCLEOTIDE SEQUENCE</scope>
    <source>
        <strain evidence="1">CGMCC 1.12813</strain>
    </source>
</reference>
<comment type="caution">
    <text evidence="1">The sequence shown here is derived from an EMBL/GenBank/DDBJ whole genome shotgun (WGS) entry which is preliminary data.</text>
</comment>
<dbReference type="PANTHER" id="PTHR36039">
    <property type="match status" value="1"/>
</dbReference>
<accession>A0A916SS34</accession>
<keyword evidence="2" id="KW-1185">Reference proteome</keyword>
<gene>
    <name evidence="1" type="ORF">GCM10010979_29810</name>
</gene>
<protein>
    <recommendedName>
        <fullName evidence="3">2'-5' RNA ligase family protein</fullName>
    </recommendedName>
</protein>
<name>A0A916SS34_9MICO</name>
<reference evidence="1" key="2">
    <citation type="submission" date="2020-09" db="EMBL/GenBank/DDBJ databases">
        <authorList>
            <person name="Sun Q."/>
            <person name="Zhou Y."/>
        </authorList>
    </citation>
    <scope>NUCLEOTIDE SEQUENCE</scope>
    <source>
        <strain evidence="1">CGMCC 1.12813</strain>
    </source>
</reference>